<protein>
    <submittedName>
        <fullName evidence="1">Uncharacterized protein</fullName>
    </submittedName>
</protein>
<evidence type="ECO:0000313" key="2">
    <source>
        <dbReference type="Proteomes" id="UP000193986"/>
    </source>
</evidence>
<reference evidence="1 2" key="1">
    <citation type="submission" date="2016-07" db="EMBL/GenBank/DDBJ databases">
        <title>Pervasive Adenine N6-methylation of Active Genes in Fungi.</title>
        <authorList>
            <consortium name="DOE Joint Genome Institute"/>
            <person name="Mondo S.J."/>
            <person name="Dannebaum R.O."/>
            <person name="Kuo R.C."/>
            <person name="Labutti K."/>
            <person name="Haridas S."/>
            <person name="Kuo A."/>
            <person name="Salamov A."/>
            <person name="Ahrendt S.R."/>
            <person name="Lipzen A."/>
            <person name="Sullivan W."/>
            <person name="Andreopoulos W.B."/>
            <person name="Clum A."/>
            <person name="Lindquist E."/>
            <person name="Daum C."/>
            <person name="Ramamoorthy G.K."/>
            <person name="Gryganskyi A."/>
            <person name="Culley D."/>
            <person name="Magnuson J.K."/>
            <person name="James T.Y."/>
            <person name="O'Malley M.A."/>
            <person name="Stajich J.E."/>
            <person name="Spatafora J.W."/>
            <person name="Visel A."/>
            <person name="Grigoriev I.V."/>
        </authorList>
    </citation>
    <scope>NUCLEOTIDE SEQUENCE [LARGE SCALE GENOMIC DNA]</scope>
    <source>
        <strain evidence="1 2">68-887.2</strain>
    </source>
</reference>
<dbReference type="AlphaFoldDB" id="A0A1Y2BJQ9"/>
<dbReference type="EMBL" id="MCFC01000002">
    <property type="protein sequence ID" value="ORY34996.1"/>
    <property type="molecule type" value="Genomic_DNA"/>
</dbReference>
<dbReference type="InParanoid" id="A0A1Y2BJQ9"/>
<proteinExistence type="predicted"/>
<organism evidence="1 2">
    <name type="scientific">Naematelia encephala</name>
    <dbReference type="NCBI Taxonomy" id="71784"/>
    <lineage>
        <taxon>Eukaryota</taxon>
        <taxon>Fungi</taxon>
        <taxon>Dikarya</taxon>
        <taxon>Basidiomycota</taxon>
        <taxon>Agaricomycotina</taxon>
        <taxon>Tremellomycetes</taxon>
        <taxon>Tremellales</taxon>
        <taxon>Naemateliaceae</taxon>
        <taxon>Naematelia</taxon>
    </lineage>
</organism>
<accession>A0A1Y2BJQ9</accession>
<comment type="caution">
    <text evidence="1">The sequence shown here is derived from an EMBL/GenBank/DDBJ whole genome shotgun (WGS) entry which is preliminary data.</text>
</comment>
<sequence length="404" mass="45797">MTEGGVSVNCVIEGLLLWSVEVGTAFASRALEWEKPRRGQKGWWDKFTFATLPPQLLVMLWSHNAENSWESSLVRVVVLASYVVILFGHLAKDAESRKGIRSLSQTSRYLRETVPLSSLSFETTVPRILTKTGEMYTHFDPLIGNKVTGLTLESGAEVSELRTEQLRSLTLSGSFIGDGMINPYGGCWTYDQRKTVEDFLERCPELVQLTLRPSVLASRADLAAIIRMTSKTKCRRLSFPLHDADKTRTNITTLSIPAVITDIDFKDGNELCSFVQKIQFSYEELIKYALLPCSMESLEGVENYWGLDPLFFEYPNRAPRGFVELNDSTDTIKQHKKEGKYLMRICEGSMPWGTEGSRKKLIKLDPDMNDEERFRITSELAGLWRYSYSVDAVPREANSILFPI</sequence>
<name>A0A1Y2BJQ9_9TREE</name>
<evidence type="ECO:0000313" key="1">
    <source>
        <dbReference type="EMBL" id="ORY34996.1"/>
    </source>
</evidence>
<dbReference type="Proteomes" id="UP000193986">
    <property type="component" value="Unassembled WGS sequence"/>
</dbReference>
<gene>
    <name evidence="1" type="ORF">BCR39DRAFT_503441</name>
</gene>
<keyword evidence="2" id="KW-1185">Reference proteome</keyword>